<gene>
    <name evidence="1" type="ORF">MHSWG343_04400</name>
</gene>
<reference evidence="1 2" key="1">
    <citation type="submission" date="2019-01" db="EMBL/GenBank/DDBJ databases">
        <title>Draft genome sequences of Candidatus Mycoplasma haemohominis SWG34-3 identified from a patient with pyrexia, anemia and liver dysfunction.</title>
        <authorList>
            <person name="Sekizuka T."/>
            <person name="Hattori N."/>
            <person name="Katano H."/>
            <person name="Takuma T."/>
            <person name="Ito T."/>
            <person name="Arai N."/>
            <person name="Yanai R."/>
            <person name="Ishii S."/>
            <person name="Miura Y."/>
            <person name="Tokunaga T."/>
            <person name="Watanabe H."/>
            <person name="Nomura N."/>
            <person name="Eguchi J."/>
            <person name="Arai T."/>
            <person name="Hasegawa H."/>
            <person name="Nakamaki T."/>
            <person name="Wakita T."/>
            <person name="Niki Y."/>
            <person name="Kuroda M."/>
        </authorList>
    </citation>
    <scope>NUCLEOTIDE SEQUENCE [LARGE SCALE GENOMIC DNA]</scope>
    <source>
        <strain evidence="1">SWG34-3</strain>
    </source>
</reference>
<evidence type="ECO:0000313" key="2">
    <source>
        <dbReference type="Proteomes" id="UP000324831"/>
    </source>
</evidence>
<name>A0A478FPW0_9MOLU</name>
<proteinExistence type="predicted"/>
<protein>
    <submittedName>
        <fullName evidence="1">Uncharacterized protein</fullName>
    </submittedName>
</protein>
<dbReference type="Proteomes" id="UP000324831">
    <property type="component" value="Unassembled WGS sequence"/>
</dbReference>
<accession>A0A478FPW0</accession>
<dbReference type="EMBL" id="BIMN01000002">
    <property type="protein sequence ID" value="GCE63443.1"/>
    <property type="molecule type" value="Genomic_DNA"/>
</dbReference>
<organism evidence="1 2">
    <name type="scientific">Candidatus Mycoplasma haematohominis</name>
    <dbReference type="NCBI Taxonomy" id="1494318"/>
    <lineage>
        <taxon>Bacteria</taxon>
        <taxon>Bacillati</taxon>
        <taxon>Mycoplasmatota</taxon>
        <taxon>Mollicutes</taxon>
        <taxon>Mycoplasmataceae</taxon>
        <taxon>Mycoplasma</taxon>
    </lineage>
</organism>
<sequence length="273" mass="30178">MDPIKGAAVLGAGAVVIGGTGYGVYSYATHDPMPTDYVVFFGSGETISGDDKIGNLYGNYLVATFGNSGNNNQKWWEWSFRRWQEDSKKGLTFSADFVVENVKYAYRNSTETDTSKGDDRSLNKVCKNVFEKEKTSIETTGSSATTNKILRDNLWKYCSFFGEEPKTIQEVTGEDYGNNTNGKANETKYVGVKGNDKFWEARNKEFYADSGAKSGTGATNNGVFKTEHTNKKNGQISKDIREICKEAYLAVTTTSNTQYPTADITKFCTLDGK</sequence>
<evidence type="ECO:0000313" key="1">
    <source>
        <dbReference type="EMBL" id="GCE63443.1"/>
    </source>
</evidence>
<comment type="caution">
    <text evidence="1">The sequence shown here is derived from an EMBL/GenBank/DDBJ whole genome shotgun (WGS) entry which is preliminary data.</text>
</comment>
<dbReference type="RefSeq" id="WP_216083504.1">
    <property type="nucleotide sequence ID" value="NZ_CACTIB010000031.1"/>
</dbReference>
<dbReference type="AlphaFoldDB" id="A0A478FPW0"/>